<dbReference type="Proteomes" id="UP000006258">
    <property type="component" value="Unassembled WGS sequence"/>
</dbReference>
<reference evidence="1" key="1">
    <citation type="submission" date="2010-07" db="EMBL/GenBank/DDBJ databases">
        <authorList>
            <person name="Muzny D."/>
            <person name="Qin X."/>
            <person name="Buhay C."/>
            <person name="Dugan-Rocha S."/>
            <person name="Ding Y."/>
            <person name="Chen G."/>
            <person name="Hawes A."/>
            <person name="Holder M."/>
            <person name="Jhangiani S."/>
            <person name="Johnson A."/>
            <person name="Khan Z."/>
            <person name="Li Z."/>
            <person name="Liu W."/>
            <person name="Liu X."/>
            <person name="Perez L."/>
            <person name="Shen H."/>
            <person name="Wang Q."/>
            <person name="Watt J."/>
            <person name="Xi L."/>
            <person name="Xin Y."/>
            <person name="Zhou J."/>
            <person name="Deng J."/>
            <person name="Jiang H."/>
            <person name="Liu Y."/>
            <person name="Qu J."/>
            <person name="Song X.-Z."/>
            <person name="Zhang L."/>
            <person name="Villasana D."/>
            <person name="Johnson A."/>
            <person name="Liu J."/>
            <person name="Liyanage D."/>
            <person name="Lorensuhewa L."/>
            <person name="Robinson T."/>
            <person name="Song A."/>
            <person name="Song B.-B."/>
            <person name="Dinh H."/>
            <person name="Thornton R."/>
            <person name="Coyle M."/>
            <person name="Francisco L."/>
            <person name="Jackson L."/>
            <person name="Javaid M."/>
            <person name="Korchina V."/>
            <person name="Kovar C."/>
            <person name="Mata R."/>
            <person name="Mathew T."/>
            <person name="Ngo R."/>
            <person name="Nguyen L."/>
            <person name="Nguyen N."/>
            <person name="Okwuonu G."/>
            <person name="Ongeri F."/>
            <person name="Pham C."/>
            <person name="Simmons D."/>
            <person name="Wilczek-Boney K."/>
            <person name="Hale W."/>
            <person name="Jakkamsetti A."/>
            <person name="Pham P."/>
            <person name="Ruth R."/>
            <person name="San Lucas F."/>
            <person name="Warren J."/>
            <person name="Zhang J."/>
            <person name="Zhao Z."/>
            <person name="Zhou C."/>
            <person name="Zhu D."/>
            <person name="Lee S."/>
            <person name="Bess C."/>
            <person name="Blankenburg K."/>
            <person name="Forbes L."/>
            <person name="Fu Q."/>
            <person name="Gubbala S."/>
            <person name="Hirani K."/>
            <person name="Jayaseelan J.C."/>
            <person name="Lara F."/>
            <person name="Munidasa M."/>
            <person name="Palculict T."/>
            <person name="Patil S."/>
            <person name="Pu L.-L."/>
            <person name="Saada N."/>
            <person name="Tang L."/>
            <person name="Weissenberger G."/>
            <person name="Zhu Y."/>
            <person name="Hemphill L."/>
            <person name="Shang Y."/>
            <person name="Youmans B."/>
            <person name="Ayvaz T."/>
            <person name="Ross M."/>
            <person name="Santibanez J."/>
            <person name="Aqrawi P."/>
            <person name="Gross S."/>
            <person name="Joshi V."/>
            <person name="Fowler G."/>
            <person name="Nazareth L."/>
            <person name="Reid J."/>
            <person name="Worley K."/>
            <person name="Petrosino J."/>
            <person name="Highlander S."/>
            <person name="Gibbs R."/>
        </authorList>
    </citation>
    <scope>NUCLEOTIDE SEQUENCE [LARGE SCALE GENOMIC DNA]</scope>
    <source>
        <strain evidence="1">ATCC 33861</strain>
    </source>
</reference>
<keyword evidence="2" id="KW-1185">Reference proteome</keyword>
<evidence type="ECO:0000313" key="2">
    <source>
        <dbReference type="Proteomes" id="UP000006258"/>
    </source>
</evidence>
<evidence type="ECO:0000313" key="1">
    <source>
        <dbReference type="EMBL" id="EFK57276.1"/>
    </source>
</evidence>
<name>D7VMX9_SPHSI</name>
<dbReference type="AlphaFoldDB" id="D7VMX9"/>
<organism evidence="1 2">
    <name type="scientific">Sphingobacterium spiritivorum ATCC 33861</name>
    <dbReference type="NCBI Taxonomy" id="525373"/>
    <lineage>
        <taxon>Bacteria</taxon>
        <taxon>Pseudomonadati</taxon>
        <taxon>Bacteroidota</taxon>
        <taxon>Sphingobacteriia</taxon>
        <taxon>Sphingobacteriales</taxon>
        <taxon>Sphingobacteriaceae</taxon>
        <taxon>Sphingobacterium</taxon>
    </lineage>
</organism>
<protein>
    <submittedName>
        <fullName evidence="1">Uncharacterized protein</fullName>
    </submittedName>
</protein>
<dbReference type="STRING" id="525373.HMPREF0766_12349"/>
<accession>D7VMX9</accession>
<dbReference type="HOGENOM" id="CLU_3296702_0_0_10"/>
<sequence>MGLAFYYKQEDNIKNGAICYQIFLLIFLNTSASCSSAINF</sequence>
<comment type="caution">
    <text evidence="1">The sequence shown here is derived from an EMBL/GenBank/DDBJ whole genome shotgun (WGS) entry which is preliminary data.</text>
</comment>
<gene>
    <name evidence="1" type="ORF">HMPREF0766_12349</name>
</gene>
<proteinExistence type="predicted"/>
<dbReference type="EMBL" id="ACHA02000011">
    <property type="protein sequence ID" value="EFK57276.1"/>
    <property type="molecule type" value="Genomic_DNA"/>
</dbReference>